<feature type="compositionally biased region" description="Low complexity" evidence="1">
    <location>
        <begin position="1"/>
        <end position="11"/>
    </location>
</feature>
<reference evidence="2 3" key="1">
    <citation type="journal article" date="2018" name="IMA Fungus">
        <title>IMA Genome-F 9: Draft genome sequence of Annulohypoxylon stygium, Aspergillus mulundensis, Berkeleyomyces basicola (syn. Thielaviopsis basicola), Ceratocystis smalleyi, two Cercospora beticola strains, Coleophoma cylindrospora, Fusarium fracticaudum, Phialophora cf. hyalina, and Morchella septimelata.</title>
        <authorList>
            <person name="Wingfield B.D."/>
            <person name="Bills G.F."/>
            <person name="Dong Y."/>
            <person name="Huang W."/>
            <person name="Nel W.J."/>
            <person name="Swalarsk-Parry B.S."/>
            <person name="Vaghefi N."/>
            <person name="Wilken P.M."/>
            <person name="An Z."/>
            <person name="de Beer Z.W."/>
            <person name="De Vos L."/>
            <person name="Chen L."/>
            <person name="Duong T.A."/>
            <person name="Gao Y."/>
            <person name="Hammerbacher A."/>
            <person name="Kikkert J.R."/>
            <person name="Li Y."/>
            <person name="Li H."/>
            <person name="Li K."/>
            <person name="Li Q."/>
            <person name="Liu X."/>
            <person name="Ma X."/>
            <person name="Naidoo K."/>
            <person name="Pethybridge S.J."/>
            <person name="Sun J."/>
            <person name="Steenkamp E.T."/>
            <person name="van der Nest M.A."/>
            <person name="van Wyk S."/>
            <person name="Wingfield M.J."/>
            <person name="Xiong C."/>
            <person name="Yue Q."/>
            <person name="Zhang X."/>
        </authorList>
    </citation>
    <scope>NUCLEOTIDE SEQUENCE [LARGE SCALE GENOMIC DNA]</scope>
    <source>
        <strain evidence="2 3">BP5796</strain>
    </source>
</reference>
<evidence type="ECO:0000256" key="1">
    <source>
        <dbReference type="SAM" id="MobiDB-lite"/>
    </source>
</evidence>
<evidence type="ECO:0000313" key="2">
    <source>
        <dbReference type="EMBL" id="RDW75605.1"/>
    </source>
</evidence>
<feature type="region of interest" description="Disordered" evidence="1">
    <location>
        <begin position="1"/>
        <end position="70"/>
    </location>
</feature>
<dbReference type="OrthoDB" id="5372011at2759"/>
<feature type="compositionally biased region" description="Polar residues" evidence="1">
    <location>
        <begin position="18"/>
        <end position="38"/>
    </location>
</feature>
<feature type="compositionally biased region" description="Acidic residues" evidence="1">
    <location>
        <begin position="46"/>
        <end position="55"/>
    </location>
</feature>
<proteinExistence type="predicted"/>
<accession>A0A3D8RNM1</accession>
<sequence>MSASSTSTPTSRKSRGTNSKPTSSRSTPKFTARQQDAQARNKDPWEEYSSDDSDEASNSRSRSRTDSYEMIQKRREAAIILDSPELLMMYAQARGDVSRPGPEKLPLSMS</sequence>
<dbReference type="Proteomes" id="UP000256328">
    <property type="component" value="Unassembled WGS sequence"/>
</dbReference>
<evidence type="ECO:0000313" key="3">
    <source>
        <dbReference type="Proteomes" id="UP000256328"/>
    </source>
</evidence>
<dbReference type="EMBL" id="PDLN01000009">
    <property type="protein sequence ID" value="RDW75605.1"/>
    <property type="molecule type" value="Genomic_DNA"/>
</dbReference>
<protein>
    <submittedName>
        <fullName evidence="2">Uncharacterized protein</fullName>
    </submittedName>
</protein>
<keyword evidence="3" id="KW-1185">Reference proteome</keyword>
<gene>
    <name evidence="2" type="ORF">BP5796_06426</name>
</gene>
<organism evidence="2 3">
    <name type="scientific">Coleophoma crateriformis</name>
    <dbReference type="NCBI Taxonomy" id="565419"/>
    <lineage>
        <taxon>Eukaryota</taxon>
        <taxon>Fungi</taxon>
        <taxon>Dikarya</taxon>
        <taxon>Ascomycota</taxon>
        <taxon>Pezizomycotina</taxon>
        <taxon>Leotiomycetes</taxon>
        <taxon>Helotiales</taxon>
        <taxon>Dermateaceae</taxon>
        <taxon>Coleophoma</taxon>
    </lineage>
</organism>
<dbReference type="AlphaFoldDB" id="A0A3D8RNM1"/>
<comment type="caution">
    <text evidence="2">The sequence shown here is derived from an EMBL/GenBank/DDBJ whole genome shotgun (WGS) entry which is preliminary data.</text>
</comment>
<name>A0A3D8RNM1_9HELO</name>